<dbReference type="GO" id="GO:0003677">
    <property type="term" value="F:DNA binding"/>
    <property type="evidence" value="ECO:0007669"/>
    <property type="project" value="UniProtKB-UniRule"/>
</dbReference>
<evidence type="ECO:0000256" key="2">
    <source>
        <dbReference type="ARBA" id="ARBA00023125"/>
    </source>
</evidence>
<keyword evidence="1" id="KW-0805">Transcription regulation</keyword>
<evidence type="ECO:0000313" key="6">
    <source>
        <dbReference type="EMBL" id="GBH30799.1"/>
    </source>
</evidence>
<dbReference type="Pfam" id="PF00440">
    <property type="entry name" value="TetR_N"/>
    <property type="match status" value="1"/>
</dbReference>
<organism evidence="6 7">
    <name type="scientific">Sphingobium xenophagum</name>
    <dbReference type="NCBI Taxonomy" id="121428"/>
    <lineage>
        <taxon>Bacteria</taxon>
        <taxon>Pseudomonadati</taxon>
        <taxon>Pseudomonadota</taxon>
        <taxon>Alphaproteobacteria</taxon>
        <taxon>Sphingomonadales</taxon>
        <taxon>Sphingomonadaceae</taxon>
        <taxon>Sphingobium</taxon>
    </lineage>
</organism>
<dbReference type="AlphaFoldDB" id="A0A401J2D9"/>
<dbReference type="PROSITE" id="PS50977">
    <property type="entry name" value="HTH_TETR_2"/>
    <property type="match status" value="1"/>
</dbReference>
<name>A0A401J2D9_SPHXE</name>
<evidence type="ECO:0000259" key="5">
    <source>
        <dbReference type="PROSITE" id="PS50977"/>
    </source>
</evidence>
<dbReference type="PANTHER" id="PTHR47506:SF1">
    <property type="entry name" value="HTH-TYPE TRANSCRIPTIONAL REGULATOR YJDC"/>
    <property type="match status" value="1"/>
</dbReference>
<accession>A0A401J2D9</accession>
<proteinExistence type="predicted"/>
<dbReference type="InterPro" id="IPR036271">
    <property type="entry name" value="Tet_transcr_reg_TetR-rel_C_sf"/>
</dbReference>
<comment type="caution">
    <text evidence="6">The sequence shown here is derived from an EMBL/GenBank/DDBJ whole genome shotgun (WGS) entry which is preliminary data.</text>
</comment>
<dbReference type="InterPro" id="IPR009057">
    <property type="entry name" value="Homeodomain-like_sf"/>
</dbReference>
<dbReference type="Gene3D" id="1.10.357.10">
    <property type="entry name" value="Tetracycline Repressor, domain 2"/>
    <property type="match status" value="1"/>
</dbReference>
<dbReference type="SUPFAM" id="SSF48498">
    <property type="entry name" value="Tetracyclin repressor-like, C-terminal domain"/>
    <property type="match status" value="1"/>
</dbReference>
<feature type="DNA-binding region" description="H-T-H motif" evidence="4">
    <location>
        <begin position="32"/>
        <end position="51"/>
    </location>
</feature>
<protein>
    <recommendedName>
        <fullName evidence="5">HTH tetR-type domain-containing protein</fullName>
    </recommendedName>
</protein>
<evidence type="ECO:0000256" key="4">
    <source>
        <dbReference type="PROSITE-ProRule" id="PRU00335"/>
    </source>
</evidence>
<keyword evidence="7" id="KW-1185">Reference proteome</keyword>
<dbReference type="SUPFAM" id="SSF46689">
    <property type="entry name" value="Homeodomain-like"/>
    <property type="match status" value="1"/>
</dbReference>
<evidence type="ECO:0000256" key="3">
    <source>
        <dbReference type="ARBA" id="ARBA00023163"/>
    </source>
</evidence>
<gene>
    <name evidence="6" type="ORF">MBESOW_P2054</name>
</gene>
<dbReference type="InterPro" id="IPR001647">
    <property type="entry name" value="HTH_TetR"/>
</dbReference>
<reference evidence="6 7" key="1">
    <citation type="submission" date="2014-12" db="EMBL/GenBank/DDBJ databases">
        <title>Whole genome sequencing of Sphingobium xenophagum OW59.</title>
        <authorList>
            <person name="Ohta Y."/>
            <person name="Nishi S."/>
            <person name="Hatada Y."/>
        </authorList>
    </citation>
    <scope>NUCLEOTIDE SEQUENCE [LARGE SCALE GENOMIC DNA]</scope>
    <source>
        <strain evidence="6 7">OW59</strain>
    </source>
</reference>
<feature type="domain" description="HTH tetR-type" evidence="5">
    <location>
        <begin position="9"/>
        <end position="69"/>
    </location>
</feature>
<evidence type="ECO:0000256" key="1">
    <source>
        <dbReference type="ARBA" id="ARBA00023015"/>
    </source>
</evidence>
<dbReference type="Proteomes" id="UP000290975">
    <property type="component" value="Unassembled WGS sequence"/>
</dbReference>
<dbReference type="PANTHER" id="PTHR47506">
    <property type="entry name" value="TRANSCRIPTIONAL REGULATORY PROTEIN"/>
    <property type="match status" value="1"/>
</dbReference>
<keyword evidence="2 4" id="KW-0238">DNA-binding</keyword>
<dbReference type="EMBL" id="BBQY01000005">
    <property type="protein sequence ID" value="GBH30799.1"/>
    <property type="molecule type" value="Genomic_DNA"/>
</dbReference>
<keyword evidence="3" id="KW-0804">Transcription</keyword>
<sequence>MAVIGRPREFDRDLALEAAMRLFWRKGFSATSISDLCEVMEIKPPSLYAAYGNKEALYLQAVEHYAQTLGATFWARLEDGGTARQGVESLLLGATDCFLICENSPGGCLMMLGAVSDELPALIMEMVKKARADMIVSMSNRFHRAVADGELPAATDVDRLSRLFVCILHGMAVQARDGARQNELAGLVEAAMSLWPGQSTVNQPREAEKCPA</sequence>
<evidence type="ECO:0000313" key="7">
    <source>
        <dbReference type="Proteomes" id="UP000290975"/>
    </source>
</evidence>
<dbReference type="Gene3D" id="1.10.10.60">
    <property type="entry name" value="Homeodomain-like"/>
    <property type="match status" value="1"/>
</dbReference>